<gene>
    <name evidence="9" type="ORF">EVS81_05150</name>
</gene>
<dbReference type="InterPro" id="IPR035906">
    <property type="entry name" value="MetI-like_sf"/>
</dbReference>
<evidence type="ECO:0000256" key="6">
    <source>
        <dbReference type="ARBA" id="ARBA00023136"/>
    </source>
</evidence>
<feature type="domain" description="ABC transmembrane type-1" evidence="8">
    <location>
        <begin position="85"/>
        <end position="274"/>
    </location>
</feature>
<dbReference type="GO" id="GO:0005886">
    <property type="term" value="C:plasma membrane"/>
    <property type="evidence" value="ECO:0007669"/>
    <property type="project" value="UniProtKB-SubCell"/>
</dbReference>
<dbReference type="CDD" id="cd06261">
    <property type="entry name" value="TM_PBP2"/>
    <property type="match status" value="1"/>
</dbReference>
<dbReference type="OrthoDB" id="6637947at2"/>
<evidence type="ECO:0000256" key="5">
    <source>
        <dbReference type="ARBA" id="ARBA00022989"/>
    </source>
</evidence>
<evidence type="ECO:0000256" key="7">
    <source>
        <dbReference type="RuleBase" id="RU363032"/>
    </source>
</evidence>
<dbReference type="PANTHER" id="PTHR43386">
    <property type="entry name" value="OLIGOPEPTIDE TRANSPORT SYSTEM PERMEASE PROTEIN APPC"/>
    <property type="match status" value="1"/>
</dbReference>
<dbReference type="KEGG" id="ltr:EVS81_05150"/>
<dbReference type="InterPro" id="IPR050366">
    <property type="entry name" value="BP-dependent_transpt_permease"/>
</dbReference>
<keyword evidence="5 7" id="KW-1133">Transmembrane helix</keyword>
<organism evidence="9 10">
    <name type="scientific">Leucobacter triazinivorans</name>
    <dbReference type="NCBI Taxonomy" id="1784719"/>
    <lineage>
        <taxon>Bacteria</taxon>
        <taxon>Bacillati</taxon>
        <taxon>Actinomycetota</taxon>
        <taxon>Actinomycetes</taxon>
        <taxon>Micrococcales</taxon>
        <taxon>Microbacteriaceae</taxon>
        <taxon>Leucobacter</taxon>
    </lineage>
</organism>
<evidence type="ECO:0000313" key="10">
    <source>
        <dbReference type="Proteomes" id="UP000289260"/>
    </source>
</evidence>
<dbReference type="Gene3D" id="1.10.3720.10">
    <property type="entry name" value="MetI-like"/>
    <property type="match status" value="1"/>
</dbReference>
<dbReference type="RefSeq" id="WP_130109435.1">
    <property type="nucleotide sequence ID" value="NZ_CP035806.1"/>
</dbReference>
<evidence type="ECO:0000313" key="9">
    <source>
        <dbReference type="EMBL" id="QBE48297.1"/>
    </source>
</evidence>
<accession>A0A4P6KDC0</accession>
<reference evidence="9 10" key="1">
    <citation type="submission" date="2019-02" db="EMBL/GenBank/DDBJ databases">
        <authorList>
            <person name="Sun L."/>
            <person name="Pan D."/>
            <person name="Wu X."/>
        </authorList>
    </citation>
    <scope>NUCLEOTIDE SEQUENCE [LARGE SCALE GENOMIC DNA]</scope>
    <source>
        <strain evidence="9 10">JW-1</strain>
    </source>
</reference>
<keyword evidence="2 7" id="KW-0813">Transport</keyword>
<proteinExistence type="inferred from homology"/>
<comment type="similarity">
    <text evidence="7">Belongs to the binding-protein-dependent transport system permease family.</text>
</comment>
<evidence type="ECO:0000256" key="2">
    <source>
        <dbReference type="ARBA" id="ARBA00022448"/>
    </source>
</evidence>
<evidence type="ECO:0000256" key="3">
    <source>
        <dbReference type="ARBA" id="ARBA00022475"/>
    </source>
</evidence>
<sequence>MTTYSLPLTRKKRAARTRAPRDPLFIAAACALGLIVAVAVAAAVIPFAGDPARIVGPRLSPPSAAYPFGTDALGRSVLARLLEGTRTTLVLSTLAVACTAVISVILGLVAGYAGGWAREIIMRLSDVLYSFPSIVLAILIAAVVGPGQVAVLSSIVLVTVPLMTRMVSAAAMSVAQRDFVTTAKISGVSAPVILFRHLLPNVSGTIAVQGTYALSVGILVEGGLSFLGYGVQPPRSSLGLLIQEGGSYMLQAPWLLFIPAAVLVVAILAINLIGDTMRDRLDPRETRSLV</sequence>
<dbReference type="PANTHER" id="PTHR43386:SF25">
    <property type="entry name" value="PEPTIDE ABC TRANSPORTER PERMEASE PROTEIN"/>
    <property type="match status" value="1"/>
</dbReference>
<keyword evidence="10" id="KW-1185">Reference proteome</keyword>
<name>A0A4P6KDC0_9MICO</name>
<dbReference type="InterPro" id="IPR000515">
    <property type="entry name" value="MetI-like"/>
</dbReference>
<feature type="transmembrane region" description="Helical" evidence="7">
    <location>
        <begin position="89"/>
        <end position="113"/>
    </location>
</feature>
<comment type="subcellular location">
    <subcellularLocation>
        <location evidence="1 7">Cell membrane</location>
        <topology evidence="1 7">Multi-pass membrane protein</topology>
    </subcellularLocation>
</comment>
<protein>
    <submittedName>
        <fullName evidence="9">ABC transporter permease</fullName>
    </submittedName>
</protein>
<dbReference type="SUPFAM" id="SSF161098">
    <property type="entry name" value="MetI-like"/>
    <property type="match status" value="1"/>
</dbReference>
<evidence type="ECO:0000259" key="8">
    <source>
        <dbReference type="PROSITE" id="PS50928"/>
    </source>
</evidence>
<feature type="transmembrane region" description="Helical" evidence="7">
    <location>
        <begin position="134"/>
        <end position="159"/>
    </location>
</feature>
<dbReference type="GO" id="GO:0055085">
    <property type="term" value="P:transmembrane transport"/>
    <property type="evidence" value="ECO:0007669"/>
    <property type="project" value="InterPro"/>
</dbReference>
<dbReference type="EMBL" id="CP035806">
    <property type="protein sequence ID" value="QBE48297.1"/>
    <property type="molecule type" value="Genomic_DNA"/>
</dbReference>
<feature type="transmembrane region" description="Helical" evidence="7">
    <location>
        <begin position="211"/>
        <end position="232"/>
    </location>
</feature>
<dbReference type="AlphaFoldDB" id="A0A4P6KDC0"/>
<keyword evidence="4 7" id="KW-0812">Transmembrane</keyword>
<dbReference type="PROSITE" id="PS50928">
    <property type="entry name" value="ABC_TM1"/>
    <property type="match status" value="1"/>
</dbReference>
<keyword evidence="6 7" id="KW-0472">Membrane</keyword>
<evidence type="ECO:0000256" key="4">
    <source>
        <dbReference type="ARBA" id="ARBA00022692"/>
    </source>
</evidence>
<feature type="transmembrane region" description="Helical" evidence="7">
    <location>
        <begin position="252"/>
        <end position="274"/>
    </location>
</feature>
<evidence type="ECO:0000256" key="1">
    <source>
        <dbReference type="ARBA" id="ARBA00004651"/>
    </source>
</evidence>
<dbReference type="Proteomes" id="UP000289260">
    <property type="component" value="Chromosome"/>
</dbReference>
<keyword evidence="3" id="KW-1003">Cell membrane</keyword>
<dbReference type="Pfam" id="PF00528">
    <property type="entry name" value="BPD_transp_1"/>
    <property type="match status" value="1"/>
</dbReference>